<dbReference type="EMBL" id="AEXM01000001">
    <property type="protein sequence ID" value="EGC82938.1"/>
    <property type="molecule type" value="Genomic_DNA"/>
</dbReference>
<dbReference type="STRING" id="879305.HMPREF9290_1658"/>
<dbReference type="InterPro" id="IPR026843">
    <property type="entry name" value="SbcD_C"/>
</dbReference>
<feature type="domain" description="Nuclease SbcCD subunit D C-terminal" evidence="9">
    <location>
        <begin position="264"/>
        <end position="346"/>
    </location>
</feature>
<keyword evidence="7" id="KW-0233">DNA recombination</keyword>
<comment type="caution">
    <text evidence="10">The sequence shown here is derived from an EMBL/GenBank/DDBJ whole genome shotgun (WGS) entry which is preliminary data.</text>
</comment>
<protein>
    <recommendedName>
        <fullName evidence="3 7">Nuclease SbcCD subunit D</fullName>
    </recommendedName>
</protein>
<evidence type="ECO:0000256" key="2">
    <source>
        <dbReference type="ARBA" id="ARBA00011322"/>
    </source>
</evidence>
<comment type="similarity">
    <text evidence="1 7">Belongs to the SbcD family.</text>
</comment>
<keyword evidence="7" id="KW-0235">DNA replication</keyword>
<feature type="domain" description="Calcineurin-like phosphoesterase" evidence="8">
    <location>
        <begin position="1"/>
        <end position="216"/>
    </location>
</feature>
<dbReference type="SUPFAM" id="SSF56300">
    <property type="entry name" value="Metallo-dependent phosphatases"/>
    <property type="match status" value="1"/>
</dbReference>
<dbReference type="RefSeq" id="WP_004833784.1">
    <property type="nucleotide sequence ID" value="NZ_AEXM01000001.1"/>
</dbReference>
<evidence type="ECO:0000256" key="5">
    <source>
        <dbReference type="ARBA" id="ARBA00022801"/>
    </source>
</evidence>
<dbReference type="Gene3D" id="3.60.21.10">
    <property type="match status" value="1"/>
</dbReference>
<dbReference type="InterPro" id="IPR041796">
    <property type="entry name" value="Mre11_N"/>
</dbReference>
<dbReference type="PATRIC" id="fig|879305.3.peg.32"/>
<evidence type="ECO:0000256" key="6">
    <source>
        <dbReference type="ARBA" id="ARBA00022839"/>
    </source>
</evidence>
<reference evidence="10 11" key="1">
    <citation type="submission" date="2011-01" db="EMBL/GenBank/DDBJ databases">
        <authorList>
            <person name="Durkin A.S."/>
            <person name="Madupu R."/>
            <person name="Torralba M."/>
            <person name="Gillis M."/>
            <person name="Methe B."/>
            <person name="Sutton G."/>
            <person name="Nelson K.E."/>
        </authorList>
    </citation>
    <scope>NUCLEOTIDE SEQUENCE [LARGE SCALE GENOMIC DNA]</scope>
    <source>
        <strain evidence="10 11">ACS-065-V-Col13</strain>
    </source>
</reference>
<comment type="function">
    <text evidence="7">SbcCD cleaves DNA hairpin structures. These structures can inhibit DNA replication and are intermediates in certain DNA recombination reactions. The complex acts as a 3'-&gt;5' double strand exonuclease that can open hairpins. It also has a 5' single-strand endonuclease activity.</text>
</comment>
<dbReference type="GO" id="GO:0008408">
    <property type="term" value="F:3'-5' exonuclease activity"/>
    <property type="evidence" value="ECO:0007669"/>
    <property type="project" value="InterPro"/>
</dbReference>
<evidence type="ECO:0000256" key="1">
    <source>
        <dbReference type="ARBA" id="ARBA00010555"/>
    </source>
</evidence>
<dbReference type="AlphaFoldDB" id="F0GTA1"/>
<evidence type="ECO:0000313" key="10">
    <source>
        <dbReference type="EMBL" id="EGC82938.1"/>
    </source>
</evidence>
<evidence type="ECO:0000256" key="4">
    <source>
        <dbReference type="ARBA" id="ARBA00022722"/>
    </source>
</evidence>
<dbReference type="GO" id="GO:0006260">
    <property type="term" value="P:DNA replication"/>
    <property type="evidence" value="ECO:0007669"/>
    <property type="project" value="UniProtKB-KW"/>
</dbReference>
<organism evidence="10 11">
    <name type="scientific">Anaerococcus prevotii ACS-065-V-Col13</name>
    <dbReference type="NCBI Taxonomy" id="879305"/>
    <lineage>
        <taxon>Bacteria</taxon>
        <taxon>Bacillati</taxon>
        <taxon>Bacillota</taxon>
        <taxon>Tissierellia</taxon>
        <taxon>Tissierellales</taxon>
        <taxon>Peptoniphilaceae</taxon>
        <taxon>Anaerococcus</taxon>
    </lineage>
</organism>
<dbReference type="GO" id="GO:0006310">
    <property type="term" value="P:DNA recombination"/>
    <property type="evidence" value="ECO:0007669"/>
    <property type="project" value="UniProtKB-KW"/>
</dbReference>
<keyword evidence="4 7" id="KW-0540">Nuclease</keyword>
<dbReference type="InterPro" id="IPR004593">
    <property type="entry name" value="SbcD"/>
</dbReference>
<keyword evidence="5 7" id="KW-0378">Hydrolase</keyword>
<dbReference type="Pfam" id="PF00149">
    <property type="entry name" value="Metallophos"/>
    <property type="match status" value="1"/>
</dbReference>
<dbReference type="CDD" id="cd00840">
    <property type="entry name" value="MPP_Mre11_N"/>
    <property type="match status" value="1"/>
</dbReference>
<evidence type="ECO:0000259" key="9">
    <source>
        <dbReference type="Pfam" id="PF12320"/>
    </source>
</evidence>
<dbReference type="NCBIfam" id="TIGR00619">
    <property type="entry name" value="sbcd"/>
    <property type="match status" value="1"/>
</dbReference>
<gene>
    <name evidence="7 10" type="primary">sbcD</name>
    <name evidence="10" type="ORF">HMPREF9290_1658</name>
</gene>
<sequence length="372" mass="43090">MKLLHLSDLHIGKSIGNYSLIEDQRYALKEIVRIVEERKIDVVLVAGDIFDTSIPSSEALSLYSDFLDELIFRLDKKVLAIAGNHDSSKRLDINKNFYRSNNYFLVSELEREPIVLEDEYGKINFYLIPFISLAKAKAEIDSDIENFTDLYRHILNDISYEDRNVLVSHCYASNMGIYDEEIYDDGQKPLTIGGSDAMDANLFMEFDYVALGHLHRAHFVIDPKIRYSGTFMKYSFDEALGEKSVTIIDLTKDIDIEKIPIKNFRDFEVRRGKFEDILKSEASDNYIKFILEDDYTIENAMAKLKSKFPLAVSISYANKAVFSREDTLDIDIENKDAVELFTDFYKFKMDEDMTNDEIETLKRIIVCDQKDL</sequence>
<proteinExistence type="inferred from homology"/>
<dbReference type="InterPro" id="IPR029052">
    <property type="entry name" value="Metallo-depent_PP-like"/>
</dbReference>
<dbReference type="InterPro" id="IPR004843">
    <property type="entry name" value="Calcineurin-like_PHP"/>
</dbReference>
<dbReference type="Proteomes" id="UP000005286">
    <property type="component" value="Unassembled WGS sequence"/>
</dbReference>
<evidence type="ECO:0000259" key="8">
    <source>
        <dbReference type="Pfam" id="PF00149"/>
    </source>
</evidence>
<dbReference type="PANTHER" id="PTHR30337">
    <property type="entry name" value="COMPONENT OF ATP-DEPENDENT DSDNA EXONUCLEASE"/>
    <property type="match status" value="1"/>
</dbReference>
<dbReference type="Pfam" id="PF12320">
    <property type="entry name" value="SbcD_C"/>
    <property type="match status" value="1"/>
</dbReference>
<dbReference type="PANTHER" id="PTHR30337:SF0">
    <property type="entry name" value="NUCLEASE SBCCD SUBUNIT D"/>
    <property type="match status" value="1"/>
</dbReference>
<name>F0GTA1_9FIRM</name>
<dbReference type="eggNOG" id="COG0420">
    <property type="taxonomic scope" value="Bacteria"/>
</dbReference>
<dbReference type="InterPro" id="IPR050535">
    <property type="entry name" value="DNA_Repair-Maintenance_Comp"/>
</dbReference>
<keyword evidence="6 7" id="KW-0269">Exonuclease</keyword>
<dbReference type="GO" id="GO:0004519">
    <property type="term" value="F:endonuclease activity"/>
    <property type="evidence" value="ECO:0007669"/>
    <property type="project" value="UniProtKB-KW"/>
</dbReference>
<comment type="subunit">
    <text evidence="2 7">Heterodimer of SbcC and SbcD.</text>
</comment>
<evidence type="ECO:0000313" key="11">
    <source>
        <dbReference type="Proteomes" id="UP000005286"/>
    </source>
</evidence>
<keyword evidence="7" id="KW-0255">Endonuclease</keyword>
<evidence type="ECO:0000256" key="3">
    <source>
        <dbReference type="ARBA" id="ARBA00013365"/>
    </source>
</evidence>
<keyword evidence="11" id="KW-1185">Reference proteome</keyword>
<evidence type="ECO:0000256" key="7">
    <source>
        <dbReference type="RuleBase" id="RU363069"/>
    </source>
</evidence>
<accession>F0GTA1</accession>